<gene>
    <name evidence="6" type="primary">sbcC</name>
    <name evidence="6" type="ORF">CQU01_18460</name>
</gene>
<feature type="coiled-coil region" evidence="4">
    <location>
        <begin position="594"/>
        <end position="856"/>
    </location>
</feature>
<feature type="coiled-coil region" evidence="4">
    <location>
        <begin position="344"/>
        <end position="460"/>
    </location>
</feature>
<dbReference type="Pfam" id="PF13476">
    <property type="entry name" value="AAA_23"/>
    <property type="match status" value="1"/>
</dbReference>
<dbReference type="SUPFAM" id="SSF52540">
    <property type="entry name" value="P-loop containing nucleoside triphosphate hydrolases"/>
    <property type="match status" value="1"/>
</dbReference>
<dbReference type="Proteomes" id="UP000321491">
    <property type="component" value="Unassembled WGS sequence"/>
</dbReference>
<dbReference type="Pfam" id="PF13558">
    <property type="entry name" value="SbcC_Walker_B"/>
    <property type="match status" value="1"/>
</dbReference>
<evidence type="ECO:0000256" key="4">
    <source>
        <dbReference type="SAM" id="Coils"/>
    </source>
</evidence>
<dbReference type="PANTHER" id="PTHR32114">
    <property type="entry name" value="ABC TRANSPORTER ABCH.3"/>
    <property type="match status" value="1"/>
</dbReference>
<keyword evidence="7" id="KW-1185">Reference proteome</keyword>
<evidence type="ECO:0000256" key="3">
    <source>
        <dbReference type="ARBA" id="ARBA00013368"/>
    </source>
</evidence>
<name>A0A511V106_9BACI</name>
<dbReference type="PANTHER" id="PTHR32114:SF2">
    <property type="entry name" value="ABC TRANSPORTER ABCH.3"/>
    <property type="match status" value="1"/>
</dbReference>
<evidence type="ECO:0000259" key="5">
    <source>
        <dbReference type="Pfam" id="PF13476"/>
    </source>
</evidence>
<dbReference type="EMBL" id="BJXW01000020">
    <property type="protein sequence ID" value="GEN31608.1"/>
    <property type="molecule type" value="Genomic_DNA"/>
</dbReference>
<keyword evidence="4" id="KW-0175">Coiled coil</keyword>
<evidence type="ECO:0000313" key="7">
    <source>
        <dbReference type="Proteomes" id="UP000321491"/>
    </source>
</evidence>
<evidence type="ECO:0000256" key="2">
    <source>
        <dbReference type="ARBA" id="ARBA00011322"/>
    </source>
</evidence>
<dbReference type="OrthoDB" id="9795626at2"/>
<dbReference type="Gene3D" id="3.40.50.300">
    <property type="entry name" value="P-loop containing nucleotide triphosphate hydrolases"/>
    <property type="match status" value="2"/>
</dbReference>
<dbReference type="InterPro" id="IPR027417">
    <property type="entry name" value="P-loop_NTPase"/>
</dbReference>
<sequence>MRPLKLTMRAFGPYKNQETIDFNELDDHQLFVISGNTGAGKTTIFDAICFALYGSASGEDRENQAMLRSQFANDDIHTSVELLFELKGRTYRIFRQLGHIKKGNKTKTGDQYEFFEIVDGEEIPCVDRQIVTEINEKVEALMGLTEDQFKQIVMLPQGEFRKLLTSETENKEAILRRLFKTEPYKQIGEQLRIRKQQLEQSYQTEKQTCDHYIHQLASLPERSDSQLFQTLNEEHFNVYQILTGLEAELTYYEQKLATDLERYKAIEKEHQQASEMYYKAKALHEKFAEYEEKTKRLNQLTDQQALYEEKGEELEAAERAYNIEPYEKQVLDWKADILHKGTALEKATIQLNEAKAYYEKMEKQYKLEENKAPEREQIKQQLHRLQEFLPTVEAMEEMKSKLNRLKRQALKTYEKIEQTKTQRKQKQEQIETIERSVQQLDEAVSSIGKKEQQRNQLREQHRLLTKHIQYTEKKHHLERVGKEQKQTYIKQKQAYETLEETWLKNQAGMLASHLHDGQPCPVCGSLSHPNKASDGKHLVTREQLDQAKLLFKKVENDYRTTQVEWKRNQAELKEIENEIVTEYNISIEHIPTAREQIIKQGKKLSEDLERLERAQAELKIKRQHLEKEKQQLKELEQQKETLDKVYQEEREQYTGEKAAYTERLRVIPEEMRSLTTLRQQIKQVEETKQVLEEAWEHVQKQLQLAKEKVTTTEVNVKHARQRLAETKEKYQQAEEQFVLKLTEAKFLSASEYREAKREASVRQQLKAVIERYNEEVTSLTKRVDELKEQLKDKENVPIVKLQEKVKQLKEKYDEAFNQFNETKGYLRDGRRQFELIEETYKNIQEMEGQLSRITDLYDVIRGQNDMKLSFERFLQIEYLEQIIDAANQRLRHLSQGQFMLMRSERQESHGRQSGLALDVYDAYTGQTRDVKTLSGGEKFNASLCLALGMSDVIQSFQGNVSIKTMFIDEGFGSLDEESLHKAIDTLIELQESGRMIGVISHVKELKSIFPAVLEVKKNKEGHSETHFITK</sequence>
<comment type="subunit">
    <text evidence="2">Heterodimer of SbcC and SbcD.</text>
</comment>
<comment type="caution">
    <text evidence="6">The sequence shown here is derived from an EMBL/GenBank/DDBJ whole genome shotgun (WGS) entry which is preliminary data.</text>
</comment>
<proteinExistence type="inferred from homology"/>
<dbReference type="AlphaFoldDB" id="A0A511V106"/>
<evidence type="ECO:0000313" key="6">
    <source>
        <dbReference type="EMBL" id="GEN31608.1"/>
    </source>
</evidence>
<evidence type="ECO:0000256" key="1">
    <source>
        <dbReference type="ARBA" id="ARBA00006930"/>
    </source>
</evidence>
<protein>
    <recommendedName>
        <fullName evidence="3">Nuclease SbcCD subunit C</fullName>
    </recommendedName>
</protein>
<feature type="coiled-coil region" evidence="4">
    <location>
        <begin position="280"/>
        <end position="320"/>
    </location>
</feature>
<dbReference type="RefSeq" id="WP_146937960.1">
    <property type="nucleotide sequence ID" value="NZ_BJXW01000020.1"/>
</dbReference>
<dbReference type="InterPro" id="IPR038729">
    <property type="entry name" value="Rad50/SbcC_AAA"/>
</dbReference>
<feature type="domain" description="Rad50/SbcC-type AAA" evidence="5">
    <location>
        <begin position="5"/>
        <end position="206"/>
    </location>
</feature>
<reference evidence="6 7" key="1">
    <citation type="submission" date="2019-07" db="EMBL/GenBank/DDBJ databases">
        <title>Whole genome shotgun sequence of Cerasibacillus quisquiliarum NBRC 102429.</title>
        <authorList>
            <person name="Hosoyama A."/>
            <person name="Uohara A."/>
            <person name="Ohji S."/>
            <person name="Ichikawa N."/>
        </authorList>
    </citation>
    <scope>NUCLEOTIDE SEQUENCE [LARGE SCALE GENOMIC DNA]</scope>
    <source>
        <strain evidence="6 7">NBRC 102429</strain>
    </source>
</reference>
<comment type="similarity">
    <text evidence="1">Belongs to the SMC family. SbcC subfamily.</text>
</comment>
<accession>A0A511V106</accession>
<dbReference type="GO" id="GO:0006302">
    <property type="term" value="P:double-strand break repair"/>
    <property type="evidence" value="ECO:0007669"/>
    <property type="project" value="InterPro"/>
</dbReference>
<dbReference type="GO" id="GO:0016887">
    <property type="term" value="F:ATP hydrolysis activity"/>
    <property type="evidence" value="ECO:0007669"/>
    <property type="project" value="InterPro"/>
</dbReference>
<organism evidence="6 7">
    <name type="scientific">Cerasibacillus quisquiliarum</name>
    <dbReference type="NCBI Taxonomy" id="227865"/>
    <lineage>
        <taxon>Bacteria</taxon>
        <taxon>Bacillati</taxon>
        <taxon>Bacillota</taxon>
        <taxon>Bacilli</taxon>
        <taxon>Bacillales</taxon>
        <taxon>Bacillaceae</taxon>
        <taxon>Cerasibacillus</taxon>
    </lineage>
</organism>